<evidence type="ECO:0000256" key="9">
    <source>
        <dbReference type="ARBA" id="ARBA00023136"/>
    </source>
</evidence>
<dbReference type="CDD" id="cd17908">
    <property type="entry name" value="FliM"/>
    <property type="match status" value="1"/>
</dbReference>
<dbReference type="PANTHER" id="PTHR30034:SF3">
    <property type="entry name" value="FLAGELLAR MOTOR SWITCH PROTEIN FLIM"/>
    <property type="match status" value="1"/>
</dbReference>
<evidence type="ECO:0000256" key="10">
    <source>
        <dbReference type="ARBA" id="ARBA00023143"/>
    </source>
</evidence>
<keyword evidence="8" id="KW-0283">Flagellar rotation</keyword>
<keyword evidence="5" id="KW-1003">Cell membrane</keyword>
<keyword evidence="10" id="KW-0975">Bacterial flagellum</keyword>
<dbReference type="InterPro" id="IPR036429">
    <property type="entry name" value="SpoA-like_sf"/>
</dbReference>
<dbReference type="InterPro" id="IPR028976">
    <property type="entry name" value="CheC-like_sf"/>
</dbReference>
<comment type="caution">
    <text evidence="13">The sequence shown here is derived from an EMBL/GenBank/DDBJ whole genome shotgun (WGS) entry which is preliminary data.</text>
</comment>
<evidence type="ECO:0000259" key="12">
    <source>
        <dbReference type="Pfam" id="PF01052"/>
    </source>
</evidence>
<dbReference type="Proteomes" id="UP000632828">
    <property type="component" value="Unassembled WGS sequence"/>
</dbReference>
<reference evidence="13" key="1">
    <citation type="submission" date="2020-09" db="EMBL/GenBank/DDBJ databases">
        <title>Pelobacter alkaliphilus sp. nov., a novel anaerobic arsenate-reducing bacterium from terrestrial mud volcano.</title>
        <authorList>
            <person name="Khomyakova M.A."/>
            <person name="Merkel A.Y."/>
            <person name="Slobodkin A.I."/>
        </authorList>
    </citation>
    <scope>NUCLEOTIDE SEQUENCE</scope>
    <source>
        <strain evidence="13">M08fum</strain>
    </source>
</reference>
<protein>
    <recommendedName>
        <fullName evidence="4">Flagellar motor switch protein FliM</fullName>
    </recommendedName>
</protein>
<dbReference type="Gene3D" id="2.30.330.10">
    <property type="entry name" value="SpoA-like"/>
    <property type="match status" value="1"/>
</dbReference>
<evidence type="ECO:0000256" key="5">
    <source>
        <dbReference type="ARBA" id="ARBA00022475"/>
    </source>
</evidence>
<keyword evidence="13" id="KW-0282">Flagellum</keyword>
<dbReference type="PIRSF" id="PIRSF002888">
    <property type="entry name" value="FliM"/>
    <property type="match status" value="1"/>
</dbReference>
<dbReference type="GO" id="GO:0071978">
    <property type="term" value="P:bacterial-type flagellum-dependent swarming motility"/>
    <property type="evidence" value="ECO:0007669"/>
    <property type="project" value="TreeGrafter"/>
</dbReference>
<proteinExistence type="inferred from homology"/>
<keyword evidence="13" id="KW-0966">Cell projection</keyword>
<gene>
    <name evidence="13" type="ORF">ICT70_07115</name>
</gene>
<organism evidence="13 14">
    <name type="scientific">Pelovirga terrestris</name>
    <dbReference type="NCBI Taxonomy" id="2771352"/>
    <lineage>
        <taxon>Bacteria</taxon>
        <taxon>Pseudomonadati</taxon>
        <taxon>Thermodesulfobacteriota</taxon>
        <taxon>Desulfuromonadia</taxon>
        <taxon>Geobacterales</taxon>
        <taxon>Geobacteraceae</taxon>
        <taxon>Pelovirga</taxon>
    </lineage>
</organism>
<dbReference type="AlphaFoldDB" id="A0A8J6QXP3"/>
<dbReference type="GO" id="GO:0003774">
    <property type="term" value="F:cytoskeletal motor activity"/>
    <property type="evidence" value="ECO:0007669"/>
    <property type="project" value="InterPro"/>
</dbReference>
<evidence type="ECO:0000256" key="2">
    <source>
        <dbReference type="ARBA" id="ARBA00004417"/>
    </source>
</evidence>
<dbReference type="PRINTS" id="PR00955">
    <property type="entry name" value="FLGMOTORFLIM"/>
</dbReference>
<comment type="function">
    <text evidence="11">FliM is one of three proteins (FliG, FliN, FliM) that forms the rotor-mounted switch complex (C ring), located at the base of the basal body. This complex interacts with the CheY and CheZ chemotaxis proteins, in addition to contacting components of the motor that determine the direction of flagellar rotation.</text>
</comment>
<keyword evidence="6" id="KW-0145">Chemotaxis</keyword>
<dbReference type="GO" id="GO:0005886">
    <property type="term" value="C:plasma membrane"/>
    <property type="evidence" value="ECO:0007669"/>
    <property type="project" value="UniProtKB-SubCell"/>
</dbReference>
<evidence type="ECO:0000256" key="7">
    <source>
        <dbReference type="ARBA" id="ARBA00022519"/>
    </source>
</evidence>
<comment type="similarity">
    <text evidence="3">Belongs to the FliM family.</text>
</comment>
<dbReference type="RefSeq" id="WP_191154933.1">
    <property type="nucleotide sequence ID" value="NZ_JACWUN010000006.1"/>
</dbReference>
<dbReference type="GO" id="GO:0050918">
    <property type="term" value="P:positive chemotaxis"/>
    <property type="evidence" value="ECO:0007669"/>
    <property type="project" value="TreeGrafter"/>
</dbReference>
<accession>A0A8J6QXP3</accession>
<evidence type="ECO:0000256" key="4">
    <source>
        <dbReference type="ARBA" id="ARBA00021898"/>
    </source>
</evidence>
<dbReference type="SUPFAM" id="SSF103039">
    <property type="entry name" value="CheC-like"/>
    <property type="match status" value="1"/>
</dbReference>
<evidence type="ECO:0000256" key="11">
    <source>
        <dbReference type="ARBA" id="ARBA00025044"/>
    </source>
</evidence>
<name>A0A8J6QXP3_9BACT</name>
<keyword evidence="9" id="KW-0472">Membrane</keyword>
<evidence type="ECO:0000256" key="8">
    <source>
        <dbReference type="ARBA" id="ARBA00022779"/>
    </source>
</evidence>
<dbReference type="PANTHER" id="PTHR30034">
    <property type="entry name" value="FLAGELLAR MOTOR SWITCH PROTEIN FLIM"/>
    <property type="match status" value="1"/>
</dbReference>
<dbReference type="GO" id="GO:0009425">
    <property type="term" value="C:bacterial-type flagellum basal body"/>
    <property type="evidence" value="ECO:0007669"/>
    <property type="project" value="UniProtKB-SubCell"/>
</dbReference>
<dbReference type="Pfam" id="PF01052">
    <property type="entry name" value="FliMN_C"/>
    <property type="match status" value="1"/>
</dbReference>
<evidence type="ECO:0000313" key="14">
    <source>
        <dbReference type="Proteomes" id="UP000632828"/>
    </source>
</evidence>
<dbReference type="EMBL" id="JACWUN010000006">
    <property type="protein sequence ID" value="MBD1400437.1"/>
    <property type="molecule type" value="Genomic_DNA"/>
</dbReference>
<dbReference type="InterPro" id="IPR001543">
    <property type="entry name" value="FliN-like_C"/>
</dbReference>
<sequence length="333" mass="36478">MEKILSKEEIADLLSAVRQGQVDIETVAEDAVQPAAAKSVENCNLFRSSGTEGWRLRNFDLILDSFARNYAMSLSTRFQRAAHIKLEALESMSFDTLLQRLSGRGAIGVLQLEPLTGGGLLIFDEQLAFSLMEMVLGGNSQGQALIPERPLSAIELNVLRDVILSACPELNKGFKQIEAIKAELVEVVSNLRLLNFVDPEVGVSVSQFKVAIENLEGHITLVIPHLTLEPLQKKQKLKAVPASSLQSTRWQQLVCAELNNMEVKVEVRLASLSLRVRDILNFQVGDVIDLGIKPETPAKVSIEERSKFFGMVGVQGNKKAVRISGPIPGGGEQ</sequence>
<feature type="domain" description="Flagellar motor switch protein FliN-like C-terminal" evidence="12">
    <location>
        <begin position="257"/>
        <end position="327"/>
    </location>
</feature>
<keyword evidence="13" id="KW-0969">Cilium</keyword>
<dbReference type="Pfam" id="PF02154">
    <property type="entry name" value="FliM"/>
    <property type="match status" value="1"/>
</dbReference>
<evidence type="ECO:0000256" key="6">
    <source>
        <dbReference type="ARBA" id="ARBA00022500"/>
    </source>
</evidence>
<keyword evidence="14" id="KW-1185">Reference proteome</keyword>
<dbReference type="Gene3D" id="3.40.1550.10">
    <property type="entry name" value="CheC-like"/>
    <property type="match status" value="1"/>
</dbReference>
<dbReference type="InterPro" id="IPR001689">
    <property type="entry name" value="Flag_FliM"/>
</dbReference>
<comment type="subcellular location">
    <subcellularLocation>
        <location evidence="1">Bacterial flagellum basal body</location>
    </subcellularLocation>
    <subcellularLocation>
        <location evidence="2">Cell inner membrane</location>
        <topology evidence="2">Peripheral membrane protein</topology>
    </subcellularLocation>
</comment>
<evidence type="ECO:0000256" key="3">
    <source>
        <dbReference type="ARBA" id="ARBA00011049"/>
    </source>
</evidence>
<evidence type="ECO:0000256" key="1">
    <source>
        <dbReference type="ARBA" id="ARBA00004117"/>
    </source>
</evidence>
<evidence type="ECO:0000313" key="13">
    <source>
        <dbReference type="EMBL" id="MBD1400437.1"/>
    </source>
</evidence>
<dbReference type="SUPFAM" id="SSF101801">
    <property type="entry name" value="Surface presentation of antigens (SPOA)"/>
    <property type="match status" value="1"/>
</dbReference>
<keyword evidence="7" id="KW-0997">Cell inner membrane</keyword>